<organism evidence="1 2">
    <name type="scientific">Haematococcus lacustris</name>
    <name type="common">Green alga</name>
    <name type="synonym">Haematococcus pluvialis</name>
    <dbReference type="NCBI Taxonomy" id="44745"/>
    <lineage>
        <taxon>Eukaryota</taxon>
        <taxon>Viridiplantae</taxon>
        <taxon>Chlorophyta</taxon>
        <taxon>core chlorophytes</taxon>
        <taxon>Chlorophyceae</taxon>
        <taxon>CS clade</taxon>
        <taxon>Chlamydomonadales</taxon>
        <taxon>Haematococcaceae</taxon>
        <taxon>Haematococcus</taxon>
    </lineage>
</organism>
<accession>A0A6A0AM52</accession>
<name>A0A6A0AM52_HAELA</name>
<dbReference type="AlphaFoldDB" id="A0A6A0AM52"/>
<dbReference type="EMBL" id="BLLF01007269">
    <property type="protein sequence ID" value="GFH32867.1"/>
    <property type="molecule type" value="Genomic_DNA"/>
</dbReference>
<sequence length="62" mass="6889">MAELRDHAARGQGALRLVPFMKYLHTGMLRQGWKMATQAGPGLTVDRRQVAAAGARWGREQL</sequence>
<comment type="caution">
    <text evidence="1">The sequence shown here is derived from an EMBL/GenBank/DDBJ whole genome shotgun (WGS) entry which is preliminary data.</text>
</comment>
<proteinExistence type="predicted"/>
<keyword evidence="2" id="KW-1185">Reference proteome</keyword>
<gene>
    <name evidence="1" type="ORF">HaLaN_32156</name>
</gene>
<evidence type="ECO:0000313" key="2">
    <source>
        <dbReference type="Proteomes" id="UP000485058"/>
    </source>
</evidence>
<evidence type="ECO:0000313" key="1">
    <source>
        <dbReference type="EMBL" id="GFH32867.1"/>
    </source>
</evidence>
<dbReference type="Proteomes" id="UP000485058">
    <property type="component" value="Unassembled WGS sequence"/>
</dbReference>
<reference evidence="1 2" key="1">
    <citation type="submission" date="2020-02" db="EMBL/GenBank/DDBJ databases">
        <title>Draft genome sequence of Haematococcus lacustris strain NIES-144.</title>
        <authorList>
            <person name="Morimoto D."/>
            <person name="Nakagawa S."/>
            <person name="Yoshida T."/>
            <person name="Sawayama S."/>
        </authorList>
    </citation>
    <scope>NUCLEOTIDE SEQUENCE [LARGE SCALE GENOMIC DNA]</scope>
    <source>
        <strain evidence="1 2">NIES-144</strain>
    </source>
</reference>
<protein>
    <submittedName>
        <fullName evidence="1">Uncharacterized protein</fullName>
    </submittedName>
</protein>